<dbReference type="PROSITE" id="PS01129">
    <property type="entry name" value="PSI_RLU"/>
    <property type="match status" value="1"/>
</dbReference>
<comment type="caution">
    <text evidence="8">The sequence shown here is derived from an EMBL/GenBank/DDBJ whole genome shotgun (WGS) entry which is preliminary data.</text>
</comment>
<dbReference type="PANTHER" id="PTHR21600:SF44">
    <property type="entry name" value="RIBOSOMAL LARGE SUBUNIT PSEUDOURIDINE SYNTHASE D"/>
    <property type="match status" value="1"/>
</dbReference>
<dbReference type="SUPFAM" id="SSF55120">
    <property type="entry name" value="Pseudouridine synthase"/>
    <property type="match status" value="1"/>
</dbReference>
<evidence type="ECO:0000256" key="2">
    <source>
        <dbReference type="ARBA" id="ARBA00010876"/>
    </source>
</evidence>
<evidence type="ECO:0000313" key="7">
    <source>
        <dbReference type="EMBL" id="MDO7252870.1"/>
    </source>
</evidence>
<dbReference type="Proteomes" id="UP001240777">
    <property type="component" value="Unassembled WGS sequence"/>
</dbReference>
<dbReference type="Gene3D" id="3.30.2350.10">
    <property type="entry name" value="Pseudouridine synthase"/>
    <property type="match status" value="1"/>
</dbReference>
<evidence type="ECO:0000313" key="9">
    <source>
        <dbReference type="Proteomes" id="UP001177258"/>
    </source>
</evidence>
<name>A0AA90T503_9HELI</name>
<reference evidence="7 9" key="3">
    <citation type="journal article" date="2024" name="Syst. Appl. Microbiol.">
        <title>Helicobacter cappadocius sp. nov., from lizards: The first psychrotrophic Helicobacter species.</title>
        <authorList>
            <person name="Aydin F."/>
            <person name="Tarhane S."/>
            <person name="Karakaya E."/>
            <person name="Abay S."/>
            <person name="Kayman T."/>
            <person name="Guran O."/>
            <person name="Bozkurt E."/>
            <person name="Uzum N."/>
            <person name="Avci A."/>
            <person name="Olgun K."/>
            <person name="Jablonski D."/>
            <person name="Guran C."/>
            <person name="Burcin Saticioglu I."/>
        </authorList>
    </citation>
    <scope>NUCLEOTIDE SEQUENCE [LARGE SCALE GENOMIC DNA]</scope>
    <source>
        <strain evidence="7">Faydin-H75</strain>
        <strain evidence="9">faydin-H76</strain>
    </source>
</reference>
<evidence type="ECO:0000256" key="5">
    <source>
        <dbReference type="ARBA" id="ARBA00033164"/>
    </source>
</evidence>
<dbReference type="GO" id="GO:0003723">
    <property type="term" value="F:RNA binding"/>
    <property type="evidence" value="ECO:0007669"/>
    <property type="project" value="InterPro"/>
</dbReference>
<evidence type="ECO:0000256" key="3">
    <source>
        <dbReference type="ARBA" id="ARBA00023235"/>
    </source>
</evidence>
<evidence type="ECO:0000313" key="8">
    <source>
        <dbReference type="EMBL" id="MDP2538913.1"/>
    </source>
</evidence>
<dbReference type="CDD" id="cd02869">
    <property type="entry name" value="PseudoU_synth_RluA_like"/>
    <property type="match status" value="1"/>
</dbReference>
<evidence type="ECO:0000259" key="6">
    <source>
        <dbReference type="Pfam" id="PF00849"/>
    </source>
</evidence>
<keyword evidence="10" id="KW-1185">Reference proteome</keyword>
<dbReference type="InterPro" id="IPR006224">
    <property type="entry name" value="PsdUridine_synth_RluA-like_CS"/>
</dbReference>
<reference evidence="8 10" key="1">
    <citation type="submission" date="2023-07" db="EMBL/GenBank/DDBJ databases">
        <title>Unpublished Manusciprt.</title>
        <authorList>
            <person name="Aydin F."/>
            <person name="Tarhane S."/>
            <person name="Saticioglu I.B."/>
            <person name="Karakaya E."/>
            <person name="Abay S."/>
            <person name="Guran O."/>
            <person name="Bozkurt E."/>
            <person name="Uzum N."/>
            <person name="Olgun K."/>
            <person name="Jablonski D."/>
        </authorList>
    </citation>
    <scope>NUCLEOTIDE SEQUENCE</scope>
    <source>
        <strain evidence="10">faydin-H75</strain>
        <strain evidence="8">Faydin-H76</strain>
    </source>
</reference>
<dbReference type="InterPro" id="IPR020103">
    <property type="entry name" value="PsdUridine_synth_cat_dom_sf"/>
</dbReference>
<organism evidence="8 9">
    <name type="scientific">Helicobacter cappadocius</name>
    <dbReference type="NCBI Taxonomy" id="3063998"/>
    <lineage>
        <taxon>Bacteria</taxon>
        <taxon>Pseudomonadati</taxon>
        <taxon>Campylobacterota</taxon>
        <taxon>Epsilonproteobacteria</taxon>
        <taxon>Campylobacterales</taxon>
        <taxon>Helicobacteraceae</taxon>
        <taxon>Helicobacter</taxon>
    </lineage>
</organism>
<keyword evidence="3 8" id="KW-0413">Isomerase</keyword>
<dbReference type="EMBL" id="JAUYZK010000004">
    <property type="protein sequence ID" value="MDP2538913.1"/>
    <property type="molecule type" value="Genomic_DNA"/>
</dbReference>
<dbReference type="EMBL" id="JAUPEV010000003">
    <property type="protein sequence ID" value="MDO7252870.1"/>
    <property type="molecule type" value="Genomic_DNA"/>
</dbReference>
<comment type="catalytic activity">
    <reaction evidence="1">
        <text>a uridine in RNA = a pseudouridine in RNA</text>
        <dbReference type="Rhea" id="RHEA:48348"/>
        <dbReference type="Rhea" id="RHEA-COMP:12068"/>
        <dbReference type="Rhea" id="RHEA-COMP:12069"/>
        <dbReference type="ChEBI" id="CHEBI:65314"/>
        <dbReference type="ChEBI" id="CHEBI:65315"/>
    </reaction>
</comment>
<dbReference type="InterPro" id="IPR050188">
    <property type="entry name" value="RluA_PseudoU_synthase"/>
</dbReference>
<reference evidence="7" key="2">
    <citation type="submission" date="2023-07" db="EMBL/GenBank/DDBJ databases">
        <authorList>
            <person name="Aydin F."/>
            <person name="Tarhane S."/>
            <person name="Saticioglu I.B."/>
            <person name="Karakaya E."/>
            <person name="Abay S."/>
            <person name="Guran O."/>
            <person name="Bozkurt E."/>
            <person name="Uzum N."/>
            <person name="Olgun K."/>
            <person name="Jablonski D."/>
        </authorList>
    </citation>
    <scope>NUCLEOTIDE SEQUENCE</scope>
    <source>
        <strain evidence="7">Faydin-H75</strain>
    </source>
</reference>
<dbReference type="AlphaFoldDB" id="A0AA90T503"/>
<dbReference type="GO" id="GO:0140098">
    <property type="term" value="F:catalytic activity, acting on RNA"/>
    <property type="evidence" value="ECO:0007669"/>
    <property type="project" value="UniProtKB-ARBA"/>
</dbReference>
<gene>
    <name evidence="7" type="ORF">Q5I04_02945</name>
    <name evidence="8" type="ORF">Q5I06_03875</name>
</gene>
<sequence length="279" mass="32218">MNTLGCSQKQAQKHLDKNRLKQNNIPIHKSQTIIGKVSLTYFQPSSLNIEPIFITPYFAIYDKPPNLLVHPKGYFEHLSLCDDIKVRFGKEANPVHRLDYETSGLIMVSKNKKFEPELKSLFETKKISKTYLAFVEGEIEFPQTIDLPIFVPTKQSKFTDLGIKCQISKNGKPSITKIFPIYYDEQKNLTLLKIIPITGRTHQIRLHLSEIGHKIMGEPLYGVDNQNARNYLDKKFSTPSHRLMLHAQNLSFEYKNIFYHITSCMNFHATNCQNSKIQS</sequence>
<dbReference type="GO" id="GO:0009982">
    <property type="term" value="F:pseudouridine synthase activity"/>
    <property type="evidence" value="ECO:0007669"/>
    <property type="project" value="InterPro"/>
</dbReference>
<accession>A0AA90T503</accession>
<feature type="domain" description="Pseudouridine synthase RsuA/RluA-like" evidence="6">
    <location>
        <begin position="58"/>
        <end position="209"/>
    </location>
</feature>
<proteinExistence type="inferred from homology"/>
<evidence type="ECO:0000313" key="10">
    <source>
        <dbReference type="Proteomes" id="UP001240777"/>
    </source>
</evidence>
<dbReference type="PANTHER" id="PTHR21600">
    <property type="entry name" value="MITOCHONDRIAL RNA PSEUDOURIDINE SYNTHASE"/>
    <property type="match status" value="1"/>
</dbReference>
<dbReference type="Proteomes" id="UP001177258">
    <property type="component" value="Unassembled WGS sequence"/>
</dbReference>
<dbReference type="GO" id="GO:0000455">
    <property type="term" value="P:enzyme-directed rRNA pseudouridine synthesis"/>
    <property type="evidence" value="ECO:0007669"/>
    <property type="project" value="TreeGrafter"/>
</dbReference>
<dbReference type="Pfam" id="PF00849">
    <property type="entry name" value="PseudoU_synth_2"/>
    <property type="match status" value="1"/>
</dbReference>
<comment type="similarity">
    <text evidence="2">Belongs to the pseudouridine synthase RluA family.</text>
</comment>
<evidence type="ECO:0000256" key="4">
    <source>
        <dbReference type="ARBA" id="ARBA00031870"/>
    </source>
</evidence>
<protein>
    <recommendedName>
        <fullName evidence="4">RNA pseudouridylate synthase</fullName>
    </recommendedName>
    <alternativeName>
        <fullName evidence="5">RNA-uridine isomerase</fullName>
    </alternativeName>
</protein>
<dbReference type="InterPro" id="IPR006145">
    <property type="entry name" value="PsdUridine_synth_RsuA/RluA"/>
</dbReference>
<evidence type="ECO:0000256" key="1">
    <source>
        <dbReference type="ARBA" id="ARBA00000073"/>
    </source>
</evidence>